<evidence type="ECO:0000313" key="3">
    <source>
        <dbReference type="Proteomes" id="UP001341840"/>
    </source>
</evidence>
<organism evidence="2 3">
    <name type="scientific">Stylosanthes scabra</name>
    <dbReference type="NCBI Taxonomy" id="79078"/>
    <lineage>
        <taxon>Eukaryota</taxon>
        <taxon>Viridiplantae</taxon>
        <taxon>Streptophyta</taxon>
        <taxon>Embryophyta</taxon>
        <taxon>Tracheophyta</taxon>
        <taxon>Spermatophyta</taxon>
        <taxon>Magnoliopsida</taxon>
        <taxon>eudicotyledons</taxon>
        <taxon>Gunneridae</taxon>
        <taxon>Pentapetalae</taxon>
        <taxon>rosids</taxon>
        <taxon>fabids</taxon>
        <taxon>Fabales</taxon>
        <taxon>Fabaceae</taxon>
        <taxon>Papilionoideae</taxon>
        <taxon>50 kb inversion clade</taxon>
        <taxon>dalbergioids sensu lato</taxon>
        <taxon>Dalbergieae</taxon>
        <taxon>Pterocarpus clade</taxon>
        <taxon>Stylosanthes</taxon>
    </lineage>
</organism>
<reference evidence="2 3" key="1">
    <citation type="journal article" date="2023" name="Plants (Basel)">
        <title>Bridging the Gap: Combining Genomics and Transcriptomics Approaches to Understand Stylosanthes scabra, an Orphan Legume from the Brazilian Caatinga.</title>
        <authorList>
            <person name="Ferreira-Neto J.R.C."/>
            <person name="da Silva M.D."/>
            <person name="Binneck E."/>
            <person name="de Melo N.F."/>
            <person name="da Silva R.H."/>
            <person name="de Melo A.L.T.M."/>
            <person name="Pandolfi V."/>
            <person name="Bustamante F.O."/>
            <person name="Brasileiro-Vidal A.C."/>
            <person name="Benko-Iseppon A.M."/>
        </authorList>
    </citation>
    <scope>NUCLEOTIDE SEQUENCE [LARGE SCALE GENOMIC DNA]</scope>
    <source>
        <tissue evidence="2">Leaves</tissue>
    </source>
</reference>
<dbReference type="EMBL" id="JASCZI010000260">
    <property type="protein sequence ID" value="MED6110551.1"/>
    <property type="molecule type" value="Genomic_DNA"/>
</dbReference>
<dbReference type="InterPro" id="IPR052965">
    <property type="entry name" value="Pigment-catalase-like"/>
</dbReference>
<dbReference type="Pfam" id="PF13668">
    <property type="entry name" value="Ferritin_2"/>
    <property type="match status" value="1"/>
</dbReference>
<evidence type="ECO:0000313" key="2">
    <source>
        <dbReference type="EMBL" id="MED6110551.1"/>
    </source>
</evidence>
<evidence type="ECO:0000256" key="1">
    <source>
        <dbReference type="SAM" id="SignalP"/>
    </source>
</evidence>
<keyword evidence="3" id="KW-1185">Reference proteome</keyword>
<comment type="caution">
    <text evidence="2">The sequence shown here is derived from an EMBL/GenBank/DDBJ whole genome shotgun (WGS) entry which is preliminary data.</text>
</comment>
<feature type="signal peptide" evidence="1">
    <location>
        <begin position="1"/>
        <end position="20"/>
    </location>
</feature>
<dbReference type="PANTHER" id="PTHR31694">
    <property type="entry name" value="DESICCATION-LIKE PROTEIN"/>
    <property type="match status" value="1"/>
</dbReference>
<dbReference type="Proteomes" id="UP001341840">
    <property type="component" value="Unassembled WGS sequence"/>
</dbReference>
<gene>
    <name evidence="2" type="ORF">PIB30_044037</name>
</gene>
<protein>
    <recommendedName>
        <fullName evidence="4">Desiccation-related protein PCC13-62</fullName>
    </recommendedName>
</protein>
<feature type="chain" id="PRO_5046747863" description="Desiccation-related protein PCC13-62" evidence="1">
    <location>
        <begin position="21"/>
        <end position="257"/>
    </location>
</feature>
<evidence type="ECO:0008006" key="4">
    <source>
        <dbReference type="Google" id="ProtNLM"/>
    </source>
</evidence>
<name>A0ABU6QF51_9FABA</name>
<keyword evidence="1" id="KW-0732">Signal</keyword>
<dbReference type="PANTHER" id="PTHR31694:SF12">
    <property type="entry name" value="DESICCATION-LIKE PROTEIN"/>
    <property type="match status" value="1"/>
</dbReference>
<sequence>MVSFQVMLSFLVLPILVARSYPCNLIDSLSPISDVELLEFSLNLEYLEAGFFWNGATGGGIDDVDPELAQGGPPPSHWRTIEGFPRPILNISKEVFAEVMDSAFGKSLQPPFDPYVSTINFLLASYVIPFVGFNGFVGANPEFKMLVVGLLGIEACQHTFIQAKLYNWGSLQVHPYGVTVATFMDHISSLRNKLGNEGPRDDNLVDIIFGSVLAVERTPQEILRIVYDGGDEYVSGGFFSRGADGRIAKSYLKRSFM</sequence>
<accession>A0ABU6QF51</accession>
<proteinExistence type="predicted"/>